<sequence>MYNQRGKNLQASKDPRFLLALSLQGKYGIGRGELPVADKPGGTKGEGTVRPPF</sequence>
<accession>A0ABW6C4A3</accession>
<feature type="region of interest" description="Disordered" evidence="1">
    <location>
        <begin position="31"/>
        <end position="53"/>
    </location>
</feature>
<reference evidence="3" key="1">
    <citation type="journal article" date="2019" name="Int. J. Syst. Evol. Microbiol.">
        <title>The Global Catalogue of Microorganisms (GCM) 10K type strain sequencing project: providing services to taxonomists for standard genome sequencing and annotation.</title>
        <authorList>
            <consortium name="The Broad Institute Genomics Platform"/>
            <consortium name="The Broad Institute Genome Sequencing Center for Infectious Disease"/>
            <person name="Wu L."/>
            <person name="Ma J."/>
        </authorList>
    </citation>
    <scope>NUCLEOTIDE SEQUENCE [LARGE SCALE GENOMIC DNA]</scope>
    <source>
        <strain evidence="3">KCTC 23984</strain>
    </source>
</reference>
<dbReference type="RefSeq" id="WP_377492447.1">
    <property type="nucleotide sequence ID" value="NZ_JBHUOX010000062.1"/>
</dbReference>
<proteinExistence type="predicted"/>
<organism evidence="2 3">
    <name type="scientific">Pontibacter toksunensis</name>
    <dbReference type="NCBI Taxonomy" id="1332631"/>
    <lineage>
        <taxon>Bacteria</taxon>
        <taxon>Pseudomonadati</taxon>
        <taxon>Bacteroidota</taxon>
        <taxon>Cytophagia</taxon>
        <taxon>Cytophagales</taxon>
        <taxon>Hymenobacteraceae</taxon>
        <taxon>Pontibacter</taxon>
    </lineage>
</organism>
<evidence type="ECO:0000256" key="1">
    <source>
        <dbReference type="SAM" id="MobiDB-lite"/>
    </source>
</evidence>
<dbReference type="Proteomes" id="UP001597641">
    <property type="component" value="Unassembled WGS sequence"/>
</dbReference>
<protein>
    <submittedName>
        <fullName evidence="2">Uncharacterized protein</fullName>
    </submittedName>
</protein>
<dbReference type="EMBL" id="JBHUOX010000062">
    <property type="protein sequence ID" value="MFD3003988.1"/>
    <property type="molecule type" value="Genomic_DNA"/>
</dbReference>
<name>A0ABW6C4A3_9BACT</name>
<keyword evidence="3" id="KW-1185">Reference proteome</keyword>
<evidence type="ECO:0000313" key="2">
    <source>
        <dbReference type="EMBL" id="MFD3003988.1"/>
    </source>
</evidence>
<evidence type="ECO:0000313" key="3">
    <source>
        <dbReference type="Proteomes" id="UP001597641"/>
    </source>
</evidence>
<comment type="caution">
    <text evidence="2">The sequence shown here is derived from an EMBL/GenBank/DDBJ whole genome shotgun (WGS) entry which is preliminary data.</text>
</comment>
<gene>
    <name evidence="2" type="ORF">ACFS7Z_26770</name>
</gene>